<dbReference type="Gene3D" id="3.90.180.10">
    <property type="entry name" value="Medium-chain alcohol dehydrogenases, catalytic domain"/>
    <property type="match status" value="1"/>
</dbReference>
<proteinExistence type="predicted"/>
<evidence type="ECO:0000313" key="3">
    <source>
        <dbReference type="Proteomes" id="UP000001203"/>
    </source>
</evidence>
<dbReference type="InterPro" id="IPR052733">
    <property type="entry name" value="Chloroplast_QOR"/>
</dbReference>
<dbReference type="SUPFAM" id="SSF51735">
    <property type="entry name" value="NAD(P)-binding Rossmann-fold domains"/>
    <property type="match status" value="1"/>
</dbReference>
<dbReference type="EMBL" id="CP000806">
    <property type="protein sequence ID" value="ACB54087.1"/>
    <property type="molecule type" value="Genomic_DNA"/>
</dbReference>
<dbReference type="PANTHER" id="PTHR44013:SF1">
    <property type="entry name" value="ZINC-TYPE ALCOHOL DEHYDROGENASE-LIKE PROTEIN C16A3.02C"/>
    <property type="match status" value="1"/>
</dbReference>
<dbReference type="InterPro" id="IPR002364">
    <property type="entry name" value="Quin_OxRdtase/zeta-crystal_CS"/>
</dbReference>
<dbReference type="KEGG" id="cyt:cce_4739"/>
<dbReference type="eggNOG" id="COG0604">
    <property type="taxonomic scope" value="Bacteria"/>
</dbReference>
<gene>
    <name evidence="2" type="ordered locus">cce_4739</name>
</gene>
<evidence type="ECO:0000259" key="1">
    <source>
        <dbReference type="SMART" id="SM00829"/>
    </source>
</evidence>
<dbReference type="Pfam" id="PF08240">
    <property type="entry name" value="ADH_N"/>
    <property type="match status" value="1"/>
</dbReference>
<evidence type="ECO:0000313" key="2">
    <source>
        <dbReference type="EMBL" id="ACB54087.1"/>
    </source>
</evidence>
<dbReference type="InterPro" id="IPR013154">
    <property type="entry name" value="ADH-like_N"/>
</dbReference>
<dbReference type="PROSITE" id="PS01162">
    <property type="entry name" value="QOR_ZETA_CRYSTAL"/>
    <property type="match status" value="1"/>
</dbReference>
<keyword evidence="3" id="KW-1185">Reference proteome</keyword>
<dbReference type="GO" id="GO:0008270">
    <property type="term" value="F:zinc ion binding"/>
    <property type="evidence" value="ECO:0007669"/>
    <property type="project" value="InterPro"/>
</dbReference>
<dbReference type="OrthoDB" id="9792162at2"/>
<dbReference type="InterPro" id="IPR020843">
    <property type="entry name" value="ER"/>
</dbReference>
<dbReference type="Proteomes" id="UP000001203">
    <property type="component" value="Chromosome circular"/>
</dbReference>
<dbReference type="STRING" id="43989.cce_4739"/>
<feature type="domain" description="Enoyl reductase (ER)" evidence="1">
    <location>
        <begin position="10"/>
        <end position="310"/>
    </location>
</feature>
<sequence>MKSVIFNRYGSPDVLEYAEVTKPSPTAKQLLIKVIASSVNPIDWKIRRGMLQVVTGKKFPLSLGCDFSGEAVEVGEKVSDFQVSDQVYGFFSPGSGKAYGEYIVITPQNIAPKPTNLTHSQAAAVPLAASTALQGLRNKGKVKRGQTVLINGASGGVGTFAVQIAKAYQAAVTGVCSGKNIPLVTELGADYTIDYTQEDFTQQEKQYDIIFDIVGNYSFRKCQKSLNPEGIYVTLTPSLNFIINSVFAFFSRQQSKLLLVEPQPKDLAELKDLIEHQKVKPIIDCTYQLSDIMAAHTYSETGHVVGKIVLEV</sequence>
<dbReference type="SMART" id="SM00829">
    <property type="entry name" value="PKS_ER"/>
    <property type="match status" value="1"/>
</dbReference>
<dbReference type="HOGENOM" id="CLU_026673_3_3_3"/>
<dbReference type="Pfam" id="PF13602">
    <property type="entry name" value="ADH_zinc_N_2"/>
    <property type="match status" value="1"/>
</dbReference>
<reference evidence="2 3" key="1">
    <citation type="journal article" date="2008" name="Proc. Natl. Acad. Sci. U.S.A.">
        <title>The genome of Cyanothece 51142, a unicellular diazotrophic cyanobacterium important in the marine nitrogen cycle.</title>
        <authorList>
            <person name="Welsh E.A."/>
            <person name="Liberton M."/>
            <person name="Stoeckel J."/>
            <person name="Loh T."/>
            <person name="Elvitigala T."/>
            <person name="Wang C."/>
            <person name="Wollam A."/>
            <person name="Fulton R.S."/>
            <person name="Clifton S.W."/>
            <person name="Jacobs J.M."/>
            <person name="Aurora R."/>
            <person name="Ghosh B.K."/>
            <person name="Sherman L.A."/>
            <person name="Smith R.D."/>
            <person name="Wilson R.K."/>
            <person name="Pakrasi H.B."/>
        </authorList>
    </citation>
    <scope>NUCLEOTIDE SEQUENCE [LARGE SCALE GENOMIC DNA]</scope>
    <source>
        <strain evidence="3">ATCC 51142 / BH68</strain>
    </source>
</reference>
<dbReference type="RefSeq" id="WP_009543222.1">
    <property type="nucleotide sequence ID" value="NC_010546.1"/>
</dbReference>
<dbReference type="GO" id="GO:0016491">
    <property type="term" value="F:oxidoreductase activity"/>
    <property type="evidence" value="ECO:0007669"/>
    <property type="project" value="InterPro"/>
</dbReference>
<name>B1WWF9_CROS5</name>
<dbReference type="Gene3D" id="3.40.50.720">
    <property type="entry name" value="NAD(P)-binding Rossmann-like Domain"/>
    <property type="match status" value="1"/>
</dbReference>
<dbReference type="SUPFAM" id="SSF50129">
    <property type="entry name" value="GroES-like"/>
    <property type="match status" value="1"/>
</dbReference>
<dbReference type="PANTHER" id="PTHR44013">
    <property type="entry name" value="ZINC-TYPE ALCOHOL DEHYDROGENASE-LIKE PROTEIN C16A3.02C"/>
    <property type="match status" value="1"/>
</dbReference>
<dbReference type="InterPro" id="IPR011032">
    <property type="entry name" value="GroES-like_sf"/>
</dbReference>
<organism evidence="2 3">
    <name type="scientific">Crocosphaera subtropica (strain ATCC 51142 / BH68)</name>
    <name type="common">Cyanothece sp. (strain ATCC 51142)</name>
    <dbReference type="NCBI Taxonomy" id="43989"/>
    <lineage>
        <taxon>Bacteria</taxon>
        <taxon>Bacillati</taxon>
        <taxon>Cyanobacteriota</taxon>
        <taxon>Cyanophyceae</taxon>
        <taxon>Oscillatoriophycideae</taxon>
        <taxon>Chroococcales</taxon>
        <taxon>Aphanothecaceae</taxon>
        <taxon>Crocosphaera</taxon>
        <taxon>Crocosphaera subtropica</taxon>
    </lineage>
</organism>
<accession>B1WWF9</accession>
<dbReference type="InterPro" id="IPR036291">
    <property type="entry name" value="NAD(P)-bd_dom_sf"/>
</dbReference>
<protein>
    <submittedName>
        <fullName evidence="2">Zinc-binding oxidoreductase</fullName>
    </submittedName>
</protein>
<dbReference type="AlphaFoldDB" id="B1WWF9"/>
<dbReference type="CDD" id="cd08267">
    <property type="entry name" value="MDR1"/>
    <property type="match status" value="1"/>
</dbReference>